<evidence type="ECO:0000313" key="3">
    <source>
        <dbReference type="Proteomes" id="UP000460549"/>
    </source>
</evidence>
<dbReference type="EMBL" id="VUNN01000003">
    <property type="protein sequence ID" value="MSU05767.1"/>
    <property type="molecule type" value="Genomic_DNA"/>
</dbReference>
<dbReference type="SUPFAM" id="SSF52141">
    <property type="entry name" value="Uracil-DNA glycosylase-like"/>
    <property type="match status" value="1"/>
</dbReference>
<dbReference type="InterPro" id="IPR005122">
    <property type="entry name" value="Uracil-DNA_glycosylase-like"/>
</dbReference>
<dbReference type="AlphaFoldDB" id="A0A7X2TQF8"/>
<evidence type="ECO:0000313" key="2">
    <source>
        <dbReference type="EMBL" id="MSU05767.1"/>
    </source>
</evidence>
<organism evidence="2 3">
    <name type="scientific">Bullifex porci</name>
    <dbReference type="NCBI Taxonomy" id="2606638"/>
    <lineage>
        <taxon>Bacteria</taxon>
        <taxon>Pseudomonadati</taxon>
        <taxon>Spirochaetota</taxon>
        <taxon>Spirochaetia</taxon>
        <taxon>Spirochaetales</taxon>
        <taxon>Spirochaetaceae</taxon>
        <taxon>Bullifex</taxon>
    </lineage>
</organism>
<protein>
    <recommendedName>
        <fullName evidence="1">Uracil-DNA glycosylase-like domain-containing protein</fullName>
    </recommendedName>
</protein>
<dbReference type="RefSeq" id="WP_154424663.1">
    <property type="nucleotide sequence ID" value="NZ_JAQYGB010000032.1"/>
</dbReference>
<dbReference type="Pfam" id="PF03167">
    <property type="entry name" value="UDG"/>
    <property type="match status" value="1"/>
</dbReference>
<proteinExistence type="predicted"/>
<dbReference type="Gene3D" id="3.40.470.10">
    <property type="entry name" value="Uracil-DNA glycosylase-like domain"/>
    <property type="match status" value="1"/>
</dbReference>
<dbReference type="InterPro" id="IPR036895">
    <property type="entry name" value="Uracil-DNA_glycosylase-like_sf"/>
</dbReference>
<reference evidence="2 3" key="1">
    <citation type="submission" date="2019-08" db="EMBL/GenBank/DDBJ databases">
        <title>In-depth cultivation of the pig gut microbiome towards novel bacterial diversity and tailored functional studies.</title>
        <authorList>
            <person name="Wylensek D."/>
            <person name="Hitch T.C.A."/>
            <person name="Clavel T."/>
        </authorList>
    </citation>
    <scope>NUCLEOTIDE SEQUENCE [LARGE SCALE GENOMIC DNA]</scope>
    <source>
        <strain evidence="2 3">NM-380-WT-3C1</strain>
    </source>
</reference>
<evidence type="ECO:0000259" key="1">
    <source>
        <dbReference type="Pfam" id="PF03167"/>
    </source>
</evidence>
<comment type="caution">
    <text evidence="2">The sequence shown here is derived from an EMBL/GenBank/DDBJ whole genome shotgun (WGS) entry which is preliminary data.</text>
</comment>
<feature type="domain" description="Uracil-DNA glycosylase-like" evidence="1">
    <location>
        <begin position="92"/>
        <end position="209"/>
    </location>
</feature>
<accession>A0A7X2TQF8</accession>
<sequence length="222" mass="25041">MQDSGTEYLLSLLDDAIRVINKDYLGEDTPFVSYSVEQKVEEKTETKKLSLRDMYLNCHSCDNWMCRDHRCLVGRGSQHPLVLFVVDKTLDTGAMVSPDEGVMLNTWSNAIKLDKSQECHLTSIIKCPGSCNEVNSDCINILKKQVEVLKPKVVFFLGPLGAQILGYDSIEKAREQVLSFGDSVAVVSYSPSQVQKDPRLKNLIWNDLKKVAFYAGIKERRC</sequence>
<keyword evidence="3" id="KW-1185">Reference proteome</keyword>
<dbReference type="Proteomes" id="UP000460549">
    <property type="component" value="Unassembled WGS sequence"/>
</dbReference>
<gene>
    <name evidence="2" type="ORF">FYJ80_03105</name>
</gene>
<name>A0A7X2TQF8_9SPIO</name>